<evidence type="ECO:0000256" key="6">
    <source>
        <dbReference type="SAM" id="Phobius"/>
    </source>
</evidence>
<name>A0A8J7YKQ5_9ARCH</name>
<feature type="transmembrane region" description="Helical" evidence="6">
    <location>
        <begin position="12"/>
        <end position="33"/>
    </location>
</feature>
<dbReference type="SUPFAM" id="SSF103473">
    <property type="entry name" value="MFS general substrate transporter"/>
    <property type="match status" value="1"/>
</dbReference>
<keyword evidence="5 6" id="KW-0472">Membrane</keyword>
<evidence type="ECO:0000256" key="2">
    <source>
        <dbReference type="ARBA" id="ARBA00022475"/>
    </source>
</evidence>
<evidence type="ECO:0000256" key="4">
    <source>
        <dbReference type="ARBA" id="ARBA00022989"/>
    </source>
</evidence>
<dbReference type="AlphaFoldDB" id="A0A8J7YKQ5"/>
<feature type="transmembrane region" description="Helical" evidence="6">
    <location>
        <begin position="316"/>
        <end position="337"/>
    </location>
</feature>
<accession>A0A8J7YKQ5</accession>
<dbReference type="GO" id="GO:0022857">
    <property type="term" value="F:transmembrane transporter activity"/>
    <property type="evidence" value="ECO:0007669"/>
    <property type="project" value="InterPro"/>
</dbReference>
<feature type="transmembrane region" description="Helical" evidence="6">
    <location>
        <begin position="343"/>
        <end position="363"/>
    </location>
</feature>
<dbReference type="InterPro" id="IPR036259">
    <property type="entry name" value="MFS_trans_sf"/>
</dbReference>
<comment type="subcellular location">
    <subcellularLocation>
        <location evidence="1">Cell membrane</location>
        <topology evidence="1">Multi-pass membrane protein</topology>
    </subcellularLocation>
</comment>
<evidence type="ECO:0000313" key="9">
    <source>
        <dbReference type="Proteomes" id="UP000716004"/>
    </source>
</evidence>
<feature type="domain" description="Major facilitator superfamily (MFS) profile" evidence="7">
    <location>
        <begin position="1"/>
        <end position="367"/>
    </location>
</feature>
<evidence type="ECO:0000313" key="8">
    <source>
        <dbReference type="EMBL" id="MBX8632452.1"/>
    </source>
</evidence>
<reference evidence="8" key="1">
    <citation type="submission" date="2021-04" db="EMBL/GenBank/DDBJ databases">
        <title>Genomic insights into ecological role and evolution of a novel Thermoplasmata order Candidatus Sysuiplasmatales.</title>
        <authorList>
            <person name="Yuan Y."/>
        </authorList>
    </citation>
    <scope>NUCLEOTIDE SEQUENCE</scope>
    <source>
        <strain evidence="8">YP2-bin.285</strain>
    </source>
</reference>
<keyword evidence="2" id="KW-1003">Cell membrane</keyword>
<keyword evidence="4 6" id="KW-1133">Transmembrane helix</keyword>
<dbReference type="EMBL" id="JAGVSJ010000027">
    <property type="protein sequence ID" value="MBX8632452.1"/>
    <property type="molecule type" value="Genomic_DNA"/>
</dbReference>
<feature type="transmembrane region" description="Helical" evidence="6">
    <location>
        <begin position="69"/>
        <end position="92"/>
    </location>
</feature>
<evidence type="ECO:0000256" key="5">
    <source>
        <dbReference type="ARBA" id="ARBA00023136"/>
    </source>
</evidence>
<gene>
    <name evidence="8" type="ORF">J9259_08080</name>
</gene>
<dbReference type="PANTHER" id="PTHR43124">
    <property type="entry name" value="PURINE EFFLUX PUMP PBUE"/>
    <property type="match status" value="1"/>
</dbReference>
<feature type="transmembrane region" description="Helical" evidence="6">
    <location>
        <begin position="104"/>
        <end position="127"/>
    </location>
</feature>
<feature type="transmembrane region" description="Helical" evidence="6">
    <location>
        <begin position="195"/>
        <end position="216"/>
    </location>
</feature>
<feature type="transmembrane region" description="Helical" evidence="6">
    <location>
        <begin position="255"/>
        <end position="272"/>
    </location>
</feature>
<keyword evidence="3 6" id="KW-0812">Transmembrane</keyword>
<organism evidence="8 9">
    <name type="scientific">Candidatus Sysuiplasma superficiale</name>
    <dbReference type="NCBI Taxonomy" id="2823368"/>
    <lineage>
        <taxon>Archaea</taxon>
        <taxon>Methanobacteriati</taxon>
        <taxon>Thermoplasmatota</taxon>
        <taxon>Thermoplasmata</taxon>
        <taxon>Candidatus Sysuiplasmatales</taxon>
        <taxon>Candidatus Sysuiplasmataceae</taxon>
        <taxon>Candidatus Sysuiplasma</taxon>
    </lineage>
</organism>
<evidence type="ECO:0000256" key="1">
    <source>
        <dbReference type="ARBA" id="ARBA00004651"/>
    </source>
</evidence>
<dbReference type="InterPro" id="IPR020846">
    <property type="entry name" value="MFS_dom"/>
</dbReference>
<protein>
    <submittedName>
        <fullName evidence="8">MFS transporter</fullName>
    </submittedName>
</protein>
<dbReference type="InterPro" id="IPR050189">
    <property type="entry name" value="MFS_Efflux_Transporters"/>
</dbReference>
<evidence type="ECO:0000259" key="7">
    <source>
        <dbReference type="PROSITE" id="PS50850"/>
    </source>
</evidence>
<dbReference type="Pfam" id="PF07690">
    <property type="entry name" value="MFS_1"/>
    <property type="match status" value="1"/>
</dbReference>
<evidence type="ECO:0000256" key="3">
    <source>
        <dbReference type="ARBA" id="ARBA00022692"/>
    </source>
</evidence>
<dbReference type="Gene3D" id="1.20.1250.20">
    <property type="entry name" value="MFS general substrate transporter like domains"/>
    <property type="match status" value="2"/>
</dbReference>
<feature type="transmembrane region" description="Helical" evidence="6">
    <location>
        <begin position="228"/>
        <end position="248"/>
    </location>
</feature>
<dbReference type="Proteomes" id="UP000716004">
    <property type="component" value="Unassembled WGS sequence"/>
</dbReference>
<proteinExistence type="predicted"/>
<dbReference type="PROSITE" id="PS50850">
    <property type="entry name" value="MFS"/>
    <property type="match status" value="1"/>
</dbReference>
<dbReference type="PANTHER" id="PTHR43124:SF3">
    <property type="entry name" value="CHLORAMPHENICOL EFFLUX PUMP RV0191"/>
    <property type="match status" value="1"/>
</dbReference>
<comment type="caution">
    <text evidence="8">The sequence shown here is derived from an EMBL/GenBank/DDBJ whole genome shotgun (WGS) entry which is preliminary data.</text>
</comment>
<dbReference type="InterPro" id="IPR011701">
    <property type="entry name" value="MFS"/>
</dbReference>
<feature type="transmembrane region" description="Helical" evidence="6">
    <location>
        <begin position="278"/>
        <end position="295"/>
    </location>
</feature>
<feature type="transmembrane region" description="Helical" evidence="6">
    <location>
        <begin position="45"/>
        <end position="63"/>
    </location>
</feature>
<dbReference type="GO" id="GO:0005886">
    <property type="term" value="C:plasma membrane"/>
    <property type="evidence" value="ECO:0007669"/>
    <property type="project" value="UniProtKB-SubCell"/>
</dbReference>
<sequence length="378" mass="41137">MPFRLYNLHLPLSLLGILQSSAMAGALLIEFPTGIMINGRGRKSVAIYGIIILGIDLILISLSDTLVELVAGIFLFAIGYNMISAPVRLLLYEESDAKKKGRTSSLNLVAVSAGGILGLTFSAALNLTYLPTLYIGLSAVILIIGIIIKFSLKGQKHLALESPQWTGFRQSLKGVLSQMSVLKRIMRKDGFLRQYIVIQVLLSLCWGSSLVFLPAFALELGLNTARTFLLFAGTEISTVASALTGGYLADRFPKYLFFVFRPLSVLIPFLVLAASDSILALVVGVISVETAYFFAPGNRVFVYDQYGDQERAMASSSVMFITHVIGVVSPLLGFLLWEISPRTLFTTDVFVSLLAFLISLLVVKKIFKLTTVSDLSSG</sequence>
<feature type="transmembrane region" description="Helical" evidence="6">
    <location>
        <begin position="133"/>
        <end position="152"/>
    </location>
</feature>